<dbReference type="InterPro" id="IPR011344">
    <property type="entry name" value="ssDNA-bd"/>
</dbReference>
<accession>A0A8B7N5E1</accession>
<dbReference type="SUPFAM" id="SSF50249">
    <property type="entry name" value="Nucleic acid-binding proteins"/>
    <property type="match status" value="1"/>
</dbReference>
<dbReference type="Proteomes" id="UP000694843">
    <property type="component" value="Unplaced"/>
</dbReference>
<dbReference type="Pfam" id="PF00436">
    <property type="entry name" value="SSB"/>
    <property type="match status" value="1"/>
</dbReference>
<dbReference type="PROSITE" id="PS50935">
    <property type="entry name" value="SSB"/>
    <property type="match status" value="1"/>
</dbReference>
<evidence type="ECO:0000256" key="1">
    <source>
        <dbReference type="ARBA" id="ARBA00023125"/>
    </source>
</evidence>
<organism evidence="3 4">
    <name type="scientific">Hyalella azteca</name>
    <name type="common">Amphipod</name>
    <dbReference type="NCBI Taxonomy" id="294128"/>
    <lineage>
        <taxon>Eukaryota</taxon>
        <taxon>Metazoa</taxon>
        <taxon>Ecdysozoa</taxon>
        <taxon>Arthropoda</taxon>
        <taxon>Crustacea</taxon>
        <taxon>Multicrustacea</taxon>
        <taxon>Malacostraca</taxon>
        <taxon>Eumalacostraca</taxon>
        <taxon>Peracarida</taxon>
        <taxon>Amphipoda</taxon>
        <taxon>Senticaudata</taxon>
        <taxon>Talitrida</taxon>
        <taxon>Talitroidea</taxon>
        <taxon>Hyalellidae</taxon>
        <taxon>Hyalella</taxon>
    </lineage>
</organism>
<protein>
    <submittedName>
        <fullName evidence="4">Single-stranded DNA-binding protein, mitochondrial isoform X1</fullName>
    </submittedName>
    <submittedName>
        <fullName evidence="5">Single-stranded DNA-binding protein, mitochondrial isoform X2</fullName>
    </submittedName>
</protein>
<dbReference type="AlphaFoldDB" id="A0A8B7N5E1"/>
<dbReference type="NCBIfam" id="TIGR00621">
    <property type="entry name" value="ssb"/>
    <property type="match status" value="1"/>
</dbReference>
<dbReference type="RefSeq" id="XP_018009092.1">
    <property type="nucleotide sequence ID" value="XM_018153603.2"/>
</dbReference>
<dbReference type="CTD" id="41968"/>
<dbReference type="OrthoDB" id="1078367at2759"/>
<dbReference type="PANTHER" id="PTHR10302:SF0">
    <property type="entry name" value="SINGLE-STRANDED DNA-BINDING PROTEIN, MITOCHONDRIAL"/>
    <property type="match status" value="1"/>
</dbReference>
<evidence type="ECO:0000313" key="5">
    <source>
        <dbReference type="RefSeq" id="XP_018009093.1"/>
    </source>
</evidence>
<dbReference type="PANTHER" id="PTHR10302">
    <property type="entry name" value="SINGLE-STRANDED DNA-BINDING PROTEIN"/>
    <property type="match status" value="1"/>
</dbReference>
<dbReference type="GO" id="GO:0042645">
    <property type="term" value="C:mitochondrial nucleoid"/>
    <property type="evidence" value="ECO:0007669"/>
    <property type="project" value="TreeGrafter"/>
</dbReference>
<gene>
    <name evidence="4 5" type="primary">LOC108666684</name>
</gene>
<dbReference type="GeneID" id="108666684"/>
<dbReference type="InterPro" id="IPR012340">
    <property type="entry name" value="NA-bd_OB-fold"/>
</dbReference>
<evidence type="ECO:0000256" key="2">
    <source>
        <dbReference type="PROSITE-ProRule" id="PRU00252"/>
    </source>
</evidence>
<dbReference type="CDD" id="cd04496">
    <property type="entry name" value="SSB_OBF"/>
    <property type="match status" value="1"/>
</dbReference>
<keyword evidence="1 2" id="KW-0238">DNA-binding</keyword>
<dbReference type="Gene3D" id="2.40.50.140">
    <property type="entry name" value="Nucleic acid-binding proteins"/>
    <property type="match status" value="1"/>
</dbReference>
<sequence length="153" mass="17132">MLQSCMRHCGSLLRVAVAAPQASSLRYCSLETGAAPTSPTTERFEKSVNQVTLLGRAGNDAEMRGTEAYPVVQFSMATHINYQKGEEMLQNTVWHRISVFRPGLRESVYQNLKKGQRVLVQGRLGYYEKRNPEDDTIIHRTASIVANDVVLFA</sequence>
<name>A0A8B7N5E1_HYAAZ</name>
<evidence type="ECO:0000313" key="3">
    <source>
        <dbReference type="Proteomes" id="UP000694843"/>
    </source>
</evidence>
<proteinExistence type="predicted"/>
<reference evidence="4 5" key="1">
    <citation type="submission" date="2025-04" db="UniProtKB">
        <authorList>
            <consortium name="RefSeq"/>
        </authorList>
    </citation>
    <scope>IDENTIFICATION</scope>
    <source>
        <tissue evidence="4 5">Whole organism</tissue>
    </source>
</reference>
<dbReference type="OMA" id="HKVFVYQ"/>
<evidence type="ECO:0000313" key="4">
    <source>
        <dbReference type="RefSeq" id="XP_018009092.1"/>
    </source>
</evidence>
<dbReference type="InterPro" id="IPR000424">
    <property type="entry name" value="Primosome_PriB/ssb"/>
</dbReference>
<keyword evidence="3" id="KW-1185">Reference proteome</keyword>
<dbReference type="GO" id="GO:0003697">
    <property type="term" value="F:single-stranded DNA binding"/>
    <property type="evidence" value="ECO:0007669"/>
    <property type="project" value="InterPro"/>
</dbReference>
<dbReference type="GO" id="GO:0006264">
    <property type="term" value="P:mitochondrial DNA replication"/>
    <property type="evidence" value="ECO:0007669"/>
    <property type="project" value="TreeGrafter"/>
</dbReference>
<dbReference type="KEGG" id="hazt:108666684"/>
<dbReference type="RefSeq" id="XP_018009093.1">
    <property type="nucleotide sequence ID" value="XM_018153604.2"/>
</dbReference>